<dbReference type="EMBL" id="CP036316">
    <property type="protein sequence ID" value="QDT65754.1"/>
    <property type="molecule type" value="Genomic_DNA"/>
</dbReference>
<organism evidence="2 3">
    <name type="scientific">Calycomorphotria hydatis</name>
    <dbReference type="NCBI Taxonomy" id="2528027"/>
    <lineage>
        <taxon>Bacteria</taxon>
        <taxon>Pseudomonadati</taxon>
        <taxon>Planctomycetota</taxon>
        <taxon>Planctomycetia</taxon>
        <taxon>Planctomycetales</taxon>
        <taxon>Planctomycetaceae</taxon>
        <taxon>Calycomorphotria</taxon>
    </lineage>
</organism>
<keyword evidence="1" id="KW-0812">Transmembrane</keyword>
<dbReference type="RefSeq" id="WP_145264215.1">
    <property type="nucleotide sequence ID" value="NZ_CP036316.1"/>
</dbReference>
<feature type="transmembrane region" description="Helical" evidence="1">
    <location>
        <begin position="74"/>
        <end position="96"/>
    </location>
</feature>
<dbReference type="KEGG" id="chya:V22_30150"/>
<sequence>MSEIDDPQHPQWNRVTWFGSVMGYCMWMFIVTGALMAVQELWQATVVFFIGLLCVAVSGELWRQRQKLPLSTGVARLNAAATLGALGITFVCWNAVIVGPALRWYFLGATILLPILGYAGYRQLRTAERIERELQSRATAHKSNGHPVID</sequence>
<evidence type="ECO:0000313" key="2">
    <source>
        <dbReference type="EMBL" id="QDT65754.1"/>
    </source>
</evidence>
<keyword evidence="1" id="KW-1133">Transmembrane helix</keyword>
<name>A0A517TBK1_9PLAN</name>
<reference evidence="2 3" key="1">
    <citation type="submission" date="2019-02" db="EMBL/GenBank/DDBJ databases">
        <title>Deep-cultivation of Planctomycetes and their phenomic and genomic characterization uncovers novel biology.</title>
        <authorList>
            <person name="Wiegand S."/>
            <person name="Jogler M."/>
            <person name="Boedeker C."/>
            <person name="Pinto D."/>
            <person name="Vollmers J."/>
            <person name="Rivas-Marin E."/>
            <person name="Kohn T."/>
            <person name="Peeters S.H."/>
            <person name="Heuer A."/>
            <person name="Rast P."/>
            <person name="Oberbeckmann S."/>
            <person name="Bunk B."/>
            <person name="Jeske O."/>
            <person name="Meyerdierks A."/>
            <person name="Storesund J.E."/>
            <person name="Kallscheuer N."/>
            <person name="Luecker S."/>
            <person name="Lage O.M."/>
            <person name="Pohl T."/>
            <person name="Merkel B.J."/>
            <person name="Hornburger P."/>
            <person name="Mueller R.-W."/>
            <person name="Bruemmer F."/>
            <person name="Labrenz M."/>
            <person name="Spormann A.M."/>
            <person name="Op den Camp H."/>
            <person name="Overmann J."/>
            <person name="Amann R."/>
            <person name="Jetten M.S.M."/>
            <person name="Mascher T."/>
            <person name="Medema M.H."/>
            <person name="Devos D.P."/>
            <person name="Kaster A.-K."/>
            <person name="Ovreas L."/>
            <person name="Rohde M."/>
            <person name="Galperin M.Y."/>
            <person name="Jogler C."/>
        </authorList>
    </citation>
    <scope>NUCLEOTIDE SEQUENCE [LARGE SCALE GENOMIC DNA]</scope>
    <source>
        <strain evidence="2 3">V22</strain>
    </source>
</reference>
<keyword evidence="1" id="KW-0472">Membrane</keyword>
<protein>
    <submittedName>
        <fullName evidence="2">Uncharacterized protein</fullName>
    </submittedName>
</protein>
<feature type="transmembrane region" description="Helical" evidence="1">
    <location>
        <begin position="102"/>
        <end position="121"/>
    </location>
</feature>
<evidence type="ECO:0000256" key="1">
    <source>
        <dbReference type="SAM" id="Phobius"/>
    </source>
</evidence>
<dbReference type="OrthoDB" id="9995477at2"/>
<gene>
    <name evidence="2" type="ORF">V22_30150</name>
</gene>
<accession>A0A517TBK1</accession>
<feature type="transmembrane region" description="Helical" evidence="1">
    <location>
        <begin position="12"/>
        <end position="35"/>
    </location>
</feature>
<feature type="transmembrane region" description="Helical" evidence="1">
    <location>
        <begin position="41"/>
        <end position="62"/>
    </location>
</feature>
<proteinExistence type="predicted"/>
<dbReference type="Proteomes" id="UP000319976">
    <property type="component" value="Chromosome"/>
</dbReference>
<dbReference type="AlphaFoldDB" id="A0A517TBK1"/>
<evidence type="ECO:0000313" key="3">
    <source>
        <dbReference type="Proteomes" id="UP000319976"/>
    </source>
</evidence>
<keyword evidence="3" id="KW-1185">Reference proteome</keyword>